<organism evidence="2 3">
    <name type="scientific">Amphiplicatus metriothermophilus</name>
    <dbReference type="NCBI Taxonomy" id="1519374"/>
    <lineage>
        <taxon>Bacteria</taxon>
        <taxon>Pseudomonadati</taxon>
        <taxon>Pseudomonadota</taxon>
        <taxon>Alphaproteobacteria</taxon>
        <taxon>Parvularculales</taxon>
        <taxon>Parvularculaceae</taxon>
        <taxon>Amphiplicatus</taxon>
    </lineage>
</organism>
<accession>A0A239PKG0</accession>
<name>A0A239PKG0_9PROT</name>
<evidence type="ECO:0000313" key="2">
    <source>
        <dbReference type="EMBL" id="SNT68286.1"/>
    </source>
</evidence>
<sequence length="103" mass="10876">MKTILKTVLIAACVLAPARTGAEPACADVENRLIAETAARSAPKTLETIEIGEAVVALSVVGRTGHADTALYRDHIRESQAMDAFLPGYPQPAVATFHLSVSF</sequence>
<evidence type="ECO:0000256" key="1">
    <source>
        <dbReference type="SAM" id="SignalP"/>
    </source>
</evidence>
<dbReference type="RefSeq" id="WP_089411240.1">
    <property type="nucleotide sequence ID" value="NZ_FZQA01000001.1"/>
</dbReference>
<reference evidence="2 3" key="1">
    <citation type="submission" date="2017-07" db="EMBL/GenBank/DDBJ databases">
        <authorList>
            <person name="Sun Z.S."/>
            <person name="Albrecht U."/>
            <person name="Echele G."/>
            <person name="Lee C.C."/>
        </authorList>
    </citation>
    <scope>NUCLEOTIDE SEQUENCE [LARGE SCALE GENOMIC DNA]</scope>
    <source>
        <strain evidence="2 3">CGMCC 1.12710</strain>
    </source>
</reference>
<dbReference type="Proteomes" id="UP000198346">
    <property type="component" value="Unassembled WGS sequence"/>
</dbReference>
<feature type="chain" id="PRO_5012941272" description="TonB C-terminal domain-containing protein" evidence="1">
    <location>
        <begin position="28"/>
        <end position="103"/>
    </location>
</feature>
<gene>
    <name evidence="2" type="ORF">SAMN06297382_0787</name>
</gene>
<keyword evidence="3" id="KW-1185">Reference proteome</keyword>
<dbReference type="AlphaFoldDB" id="A0A239PKG0"/>
<evidence type="ECO:0008006" key="4">
    <source>
        <dbReference type="Google" id="ProtNLM"/>
    </source>
</evidence>
<feature type="signal peptide" evidence="1">
    <location>
        <begin position="1"/>
        <end position="27"/>
    </location>
</feature>
<keyword evidence="1" id="KW-0732">Signal</keyword>
<proteinExistence type="predicted"/>
<protein>
    <recommendedName>
        <fullName evidence="4">TonB C-terminal domain-containing protein</fullName>
    </recommendedName>
</protein>
<evidence type="ECO:0000313" key="3">
    <source>
        <dbReference type="Proteomes" id="UP000198346"/>
    </source>
</evidence>
<dbReference type="EMBL" id="FZQA01000001">
    <property type="protein sequence ID" value="SNT68286.1"/>
    <property type="molecule type" value="Genomic_DNA"/>
</dbReference>